<feature type="region of interest" description="Disordered" evidence="1">
    <location>
        <begin position="1"/>
        <end position="31"/>
    </location>
</feature>
<reference evidence="2 3" key="2">
    <citation type="journal article" date="2023" name="Mol. Biol. Evol.">
        <title>Genomics of Secondarily Temperate Adaptation in the Only Non-Antarctic Icefish.</title>
        <authorList>
            <person name="Rivera-Colon A.G."/>
            <person name="Rayamajhi N."/>
            <person name="Minhas B.F."/>
            <person name="Madrigal G."/>
            <person name="Bilyk K.T."/>
            <person name="Yoon V."/>
            <person name="Hune M."/>
            <person name="Gregory S."/>
            <person name="Cheng C.H.C."/>
            <person name="Catchen J.M."/>
        </authorList>
    </citation>
    <scope>NUCLEOTIDE SEQUENCE [LARGE SCALE GENOMIC DNA]</scope>
    <source>
        <strain evidence="2">JMC-PN-2008</strain>
    </source>
</reference>
<dbReference type="EMBL" id="JAUZQC010000010">
    <property type="protein sequence ID" value="KAK5864358.1"/>
    <property type="molecule type" value="Genomic_DNA"/>
</dbReference>
<protein>
    <submittedName>
        <fullName evidence="2">Uncharacterized protein</fullName>
    </submittedName>
</protein>
<dbReference type="AlphaFoldDB" id="A0AAN8ALG6"/>
<reference evidence="2 3" key="1">
    <citation type="journal article" date="2023" name="Genes (Basel)">
        <title>Chromosome-Level Genome Assembly and Circadian Gene Repertoire of the Patagonia Blennie Eleginops maclovinus-The Closest Ancestral Proxy of Antarctic Cryonotothenioids.</title>
        <authorList>
            <person name="Cheng C.C."/>
            <person name="Rivera-Colon A.G."/>
            <person name="Minhas B.F."/>
            <person name="Wilson L."/>
            <person name="Rayamajhi N."/>
            <person name="Vargas-Chacoff L."/>
            <person name="Catchen J.M."/>
        </authorList>
    </citation>
    <scope>NUCLEOTIDE SEQUENCE [LARGE SCALE GENOMIC DNA]</scope>
    <source>
        <strain evidence="2">JMC-PN-2008</strain>
    </source>
</reference>
<sequence length="74" mass="8301">MRSSLRPLEMTSAPQRPPLSCSSAATEGIRRRNAPLALLTHAGGRRRAVRNYHHPLWIYSLKRLPQENPGGSKE</sequence>
<accession>A0AAN8ALG6</accession>
<comment type="caution">
    <text evidence="2">The sequence shown here is derived from an EMBL/GenBank/DDBJ whole genome shotgun (WGS) entry which is preliminary data.</text>
</comment>
<evidence type="ECO:0000256" key="1">
    <source>
        <dbReference type="SAM" id="MobiDB-lite"/>
    </source>
</evidence>
<organism evidence="2 3">
    <name type="scientific">Eleginops maclovinus</name>
    <name type="common">Patagonian blennie</name>
    <name type="synonym">Eleginus maclovinus</name>
    <dbReference type="NCBI Taxonomy" id="56733"/>
    <lineage>
        <taxon>Eukaryota</taxon>
        <taxon>Metazoa</taxon>
        <taxon>Chordata</taxon>
        <taxon>Craniata</taxon>
        <taxon>Vertebrata</taxon>
        <taxon>Euteleostomi</taxon>
        <taxon>Actinopterygii</taxon>
        <taxon>Neopterygii</taxon>
        <taxon>Teleostei</taxon>
        <taxon>Neoteleostei</taxon>
        <taxon>Acanthomorphata</taxon>
        <taxon>Eupercaria</taxon>
        <taxon>Perciformes</taxon>
        <taxon>Notothenioidei</taxon>
        <taxon>Eleginopidae</taxon>
        <taxon>Eleginops</taxon>
    </lineage>
</organism>
<proteinExistence type="predicted"/>
<keyword evidence="3" id="KW-1185">Reference proteome</keyword>
<gene>
    <name evidence="2" type="ORF">PBY51_015607</name>
</gene>
<name>A0AAN8ALG6_ELEMC</name>
<evidence type="ECO:0000313" key="2">
    <source>
        <dbReference type="EMBL" id="KAK5864358.1"/>
    </source>
</evidence>
<dbReference type="Proteomes" id="UP001346869">
    <property type="component" value="Unassembled WGS sequence"/>
</dbReference>
<evidence type="ECO:0000313" key="3">
    <source>
        <dbReference type="Proteomes" id="UP001346869"/>
    </source>
</evidence>